<evidence type="ECO:0000313" key="3">
    <source>
        <dbReference type="EMBL" id="OMJ17575.1"/>
    </source>
</evidence>
<organism evidence="2 4">
    <name type="scientific">Smittium culicis</name>
    <dbReference type="NCBI Taxonomy" id="133412"/>
    <lineage>
        <taxon>Eukaryota</taxon>
        <taxon>Fungi</taxon>
        <taxon>Fungi incertae sedis</taxon>
        <taxon>Zoopagomycota</taxon>
        <taxon>Kickxellomycotina</taxon>
        <taxon>Harpellomycetes</taxon>
        <taxon>Harpellales</taxon>
        <taxon>Legeriomycetaceae</taxon>
        <taxon>Smittium</taxon>
    </lineage>
</organism>
<sequence>MYLENKPRRLWRWLKFKSNRFSSAIIDGPLFDNQRQVINDKNEKAAVWAKHFEELAKDFSGNSRKPTKWKSMCDSQSTYYHECDNSITWNDITKALKSTPNNKAAGKDMIPSELWKLVEEEEVPTTNLAKLFYKLIKIIWDSAHIPEIFNTSIVIPIPKKGDKRYPNNYRGISLMPSIIKIVTKIVSHKLVEMDLKHNLLIKEQAGFRTREECVSQATVLYEAVRRRKIRSLPTWIGFIDFAKAFDRVPHQAILYKLKKLKIAGHLHKVISALYKNPKMQVRFGTVLSETVEYECGVRQGCPASPILFDLYINDILESIKEV</sequence>
<dbReference type="EMBL" id="LSSN01002013">
    <property type="protein sequence ID" value="OMJ17575.1"/>
    <property type="molecule type" value="Genomic_DNA"/>
</dbReference>
<dbReference type="InterPro" id="IPR043502">
    <property type="entry name" value="DNA/RNA_pol_sf"/>
</dbReference>
<dbReference type="InterPro" id="IPR000477">
    <property type="entry name" value="RT_dom"/>
</dbReference>
<evidence type="ECO:0000313" key="2">
    <source>
        <dbReference type="EMBL" id="OMJ14738.1"/>
    </source>
</evidence>
<dbReference type="PANTHER" id="PTHR19446">
    <property type="entry name" value="REVERSE TRANSCRIPTASES"/>
    <property type="match status" value="1"/>
</dbReference>
<dbReference type="AlphaFoldDB" id="A0A1R1XJG4"/>
<dbReference type="GO" id="GO:0003964">
    <property type="term" value="F:RNA-directed DNA polymerase activity"/>
    <property type="evidence" value="ECO:0007669"/>
    <property type="project" value="UniProtKB-KW"/>
</dbReference>
<keyword evidence="4" id="KW-1185">Reference proteome</keyword>
<dbReference type="PROSITE" id="PS50878">
    <property type="entry name" value="RT_POL"/>
    <property type="match status" value="1"/>
</dbReference>
<dbReference type="Proteomes" id="UP000187283">
    <property type="component" value="Unassembled WGS sequence"/>
</dbReference>
<keyword evidence="2" id="KW-0808">Transferase</keyword>
<evidence type="ECO:0000313" key="4">
    <source>
        <dbReference type="Proteomes" id="UP000187283"/>
    </source>
</evidence>
<accession>A0A1R1XJG4</accession>
<dbReference type="SUPFAM" id="SSF56672">
    <property type="entry name" value="DNA/RNA polymerases"/>
    <property type="match status" value="1"/>
</dbReference>
<feature type="domain" description="Reverse transcriptase" evidence="1">
    <location>
        <begin position="138"/>
        <end position="322"/>
    </location>
</feature>
<comment type="caution">
    <text evidence="2">The sequence shown here is derived from an EMBL/GenBank/DDBJ whole genome shotgun (WGS) entry which is preliminary data.</text>
</comment>
<gene>
    <name evidence="3" type="ORF">AYI70_g5893</name>
    <name evidence="2" type="ORF">AYI70_g7705</name>
</gene>
<name>A0A1R1XJG4_9FUNG</name>
<reference evidence="2 4" key="1">
    <citation type="submission" date="2017-01" db="EMBL/GenBank/DDBJ databases">
        <authorList>
            <person name="Mah S.A."/>
            <person name="Swanson W.J."/>
            <person name="Moy G.W."/>
            <person name="Vacquier V.D."/>
        </authorList>
    </citation>
    <scope>NUCLEOTIDE SEQUENCE [LARGE SCALE GENOMIC DNA]</scope>
    <source>
        <strain evidence="2 4">GSMNP</strain>
    </source>
</reference>
<dbReference type="Pfam" id="PF00078">
    <property type="entry name" value="RVT_1"/>
    <property type="match status" value="1"/>
</dbReference>
<evidence type="ECO:0000259" key="1">
    <source>
        <dbReference type="PROSITE" id="PS50878"/>
    </source>
</evidence>
<dbReference type="OrthoDB" id="3261222at2759"/>
<dbReference type="CDD" id="cd01650">
    <property type="entry name" value="RT_nLTR_like"/>
    <property type="match status" value="1"/>
</dbReference>
<keyword evidence="2" id="KW-0695">RNA-directed DNA polymerase</keyword>
<dbReference type="EMBL" id="LSSN01002927">
    <property type="protein sequence ID" value="OMJ14738.1"/>
    <property type="molecule type" value="Genomic_DNA"/>
</dbReference>
<proteinExistence type="predicted"/>
<keyword evidence="2" id="KW-0548">Nucleotidyltransferase</keyword>
<protein>
    <submittedName>
        <fullName evidence="2">LINE-1 reverse transcriptase-like protein</fullName>
    </submittedName>
</protein>
<dbReference type="STRING" id="133412.A0A1R1XJG4"/>